<comment type="cofactor">
    <cofactor evidence="1">
        <name>Mg(2+)</name>
        <dbReference type="ChEBI" id="CHEBI:18420"/>
    </cofactor>
</comment>
<dbReference type="OrthoDB" id="5289013at2"/>
<comment type="caution">
    <text evidence="6">The sequence shown here is derived from an EMBL/GenBank/DDBJ whole genome shotgun (WGS) entry which is preliminary data.</text>
</comment>
<feature type="transmembrane region" description="Helical" evidence="4">
    <location>
        <begin position="192"/>
        <end position="213"/>
    </location>
</feature>
<dbReference type="SMART" id="SM00267">
    <property type="entry name" value="GGDEF"/>
    <property type="match status" value="1"/>
</dbReference>
<keyword evidence="4" id="KW-0812">Transmembrane</keyword>
<evidence type="ECO:0000256" key="1">
    <source>
        <dbReference type="ARBA" id="ARBA00001946"/>
    </source>
</evidence>
<organism evidence="6 7">
    <name type="scientific">Neptuniibacter caesariensis</name>
    <dbReference type="NCBI Taxonomy" id="207954"/>
    <lineage>
        <taxon>Bacteria</taxon>
        <taxon>Pseudomonadati</taxon>
        <taxon>Pseudomonadota</taxon>
        <taxon>Gammaproteobacteria</taxon>
        <taxon>Oceanospirillales</taxon>
        <taxon>Oceanospirillaceae</taxon>
        <taxon>Neptuniibacter</taxon>
    </lineage>
</organism>
<feature type="domain" description="GGDEF" evidence="5">
    <location>
        <begin position="440"/>
        <end position="573"/>
    </location>
</feature>
<dbReference type="Proteomes" id="UP000002171">
    <property type="component" value="Unassembled WGS sequence"/>
</dbReference>
<dbReference type="InterPro" id="IPR029787">
    <property type="entry name" value="Nucleotide_cyclase"/>
</dbReference>
<feature type="transmembrane region" description="Helical" evidence="4">
    <location>
        <begin position="257"/>
        <end position="276"/>
    </location>
</feature>
<dbReference type="NCBIfam" id="TIGR00254">
    <property type="entry name" value="GGDEF"/>
    <property type="match status" value="1"/>
</dbReference>
<dbReference type="PANTHER" id="PTHR45138:SF9">
    <property type="entry name" value="DIGUANYLATE CYCLASE DGCM-RELATED"/>
    <property type="match status" value="1"/>
</dbReference>
<feature type="transmembrane region" description="Helical" evidence="4">
    <location>
        <begin position="312"/>
        <end position="337"/>
    </location>
</feature>
<evidence type="ECO:0000259" key="5">
    <source>
        <dbReference type="PROSITE" id="PS50887"/>
    </source>
</evidence>
<evidence type="ECO:0000256" key="2">
    <source>
        <dbReference type="ARBA" id="ARBA00012528"/>
    </source>
</evidence>
<accession>A0A7U8C597</accession>
<dbReference type="FunFam" id="3.30.70.270:FF:000001">
    <property type="entry name" value="Diguanylate cyclase domain protein"/>
    <property type="match status" value="1"/>
</dbReference>
<evidence type="ECO:0000256" key="4">
    <source>
        <dbReference type="SAM" id="Phobius"/>
    </source>
</evidence>
<feature type="transmembrane region" description="Helical" evidence="4">
    <location>
        <begin position="344"/>
        <end position="366"/>
    </location>
</feature>
<evidence type="ECO:0000313" key="6">
    <source>
        <dbReference type="EMBL" id="EAR61787.1"/>
    </source>
</evidence>
<dbReference type="InterPro" id="IPR043128">
    <property type="entry name" value="Rev_trsase/Diguanyl_cyclase"/>
</dbReference>
<gene>
    <name evidence="6" type="ORF">MED92_04292</name>
</gene>
<proteinExistence type="predicted"/>
<dbReference type="Pfam" id="PF00990">
    <property type="entry name" value="GGDEF"/>
    <property type="match status" value="1"/>
</dbReference>
<dbReference type="InterPro" id="IPR000160">
    <property type="entry name" value="GGDEF_dom"/>
</dbReference>
<feature type="transmembrane region" description="Helical" evidence="4">
    <location>
        <begin position="220"/>
        <end position="237"/>
    </location>
</feature>
<dbReference type="AlphaFoldDB" id="A0A7U8C597"/>
<feature type="transmembrane region" description="Helical" evidence="4">
    <location>
        <begin position="288"/>
        <end position="306"/>
    </location>
</feature>
<dbReference type="GO" id="GO:0052621">
    <property type="term" value="F:diguanylate cyclase activity"/>
    <property type="evidence" value="ECO:0007669"/>
    <property type="project" value="UniProtKB-EC"/>
</dbReference>
<sequence>MPELFLMKVAKRSTTGRLLGLLLVLFFSVFSNPSQASLNLKNSFSVDPKGLFFFKESGTELEYPEALAHIRRSGQTSSHNILNFGLGAEPVWLSFNVFNREQAVTRYLQIENSWLDKIDVYVLNQGALQYANSSGDSYNYGERNNRFFSFLHTYQPGESTILIRIETLDPQLLPIFVYTPDDYIERIQESGYLYGIIYGFLIALLIYNALLFLSLKSRRYLFYSLYLATFIALNLGYTGHGYQWLWPDQPKFQNTIIPLLMIAYALGGMLFARVFLELPSRFPRLNLSFNLLGGVLLFCGILFLLLDDVLSLLYTAFIGIVPFALLMIIAGACACLNGVKEARYFLGAAVFAMISAVITAFTVSGIVEYKAIGFHAVEYGMLIEAVLFALALAYQFRINQEEKVAAQQLADRDQLTGLYNRRGFDKVMEPVFGNAYRHHRELCLLVLDIDHFKAINDRHGHGYGDLVLTDLAKVLQHELRAGDLIARWGGEEFLLLLPETNHMEAVTLAERLIRNISNREVEGDGVQEHYTVSIGIAELKPPIVSFKQLLVEADKHLYRAKETGRNKACYQQVTPCC</sequence>
<dbReference type="PANTHER" id="PTHR45138">
    <property type="entry name" value="REGULATORY COMPONENTS OF SENSORY TRANSDUCTION SYSTEM"/>
    <property type="match status" value="1"/>
</dbReference>
<dbReference type="EMBL" id="AAOW01000006">
    <property type="protein sequence ID" value="EAR61787.1"/>
    <property type="molecule type" value="Genomic_DNA"/>
</dbReference>
<dbReference type="RefSeq" id="WP_007022873.1">
    <property type="nucleotide sequence ID" value="NZ_CH724127.1"/>
</dbReference>
<feature type="transmembrane region" description="Helical" evidence="4">
    <location>
        <begin position="372"/>
        <end position="394"/>
    </location>
</feature>
<dbReference type="Pfam" id="PF07695">
    <property type="entry name" value="7TMR-DISM_7TM"/>
    <property type="match status" value="1"/>
</dbReference>
<dbReference type="Gene3D" id="2.60.40.2380">
    <property type="match status" value="1"/>
</dbReference>
<dbReference type="PROSITE" id="PS50887">
    <property type="entry name" value="GGDEF"/>
    <property type="match status" value="1"/>
</dbReference>
<comment type="catalytic activity">
    <reaction evidence="3">
        <text>2 GTP = 3',3'-c-di-GMP + 2 diphosphate</text>
        <dbReference type="Rhea" id="RHEA:24898"/>
        <dbReference type="ChEBI" id="CHEBI:33019"/>
        <dbReference type="ChEBI" id="CHEBI:37565"/>
        <dbReference type="ChEBI" id="CHEBI:58805"/>
        <dbReference type="EC" id="2.7.7.65"/>
    </reaction>
</comment>
<protein>
    <recommendedName>
        <fullName evidence="2">diguanylate cyclase</fullName>
        <ecNumber evidence="2">2.7.7.65</ecNumber>
    </recommendedName>
</protein>
<keyword evidence="4" id="KW-1133">Transmembrane helix</keyword>
<dbReference type="EC" id="2.7.7.65" evidence="2"/>
<dbReference type="CDD" id="cd01949">
    <property type="entry name" value="GGDEF"/>
    <property type="match status" value="1"/>
</dbReference>
<evidence type="ECO:0000256" key="3">
    <source>
        <dbReference type="ARBA" id="ARBA00034247"/>
    </source>
</evidence>
<evidence type="ECO:0000313" key="7">
    <source>
        <dbReference type="Proteomes" id="UP000002171"/>
    </source>
</evidence>
<dbReference type="SUPFAM" id="SSF55073">
    <property type="entry name" value="Nucleotide cyclase"/>
    <property type="match status" value="1"/>
</dbReference>
<dbReference type="InterPro" id="IPR050469">
    <property type="entry name" value="Diguanylate_Cyclase"/>
</dbReference>
<keyword evidence="4" id="KW-0472">Membrane</keyword>
<dbReference type="InterPro" id="IPR011622">
    <property type="entry name" value="7TMR_DISM_rcpt_extracell_dom2"/>
</dbReference>
<dbReference type="Gene3D" id="3.30.70.270">
    <property type="match status" value="1"/>
</dbReference>
<keyword evidence="7" id="KW-1185">Reference proteome</keyword>
<reference evidence="6 7" key="1">
    <citation type="submission" date="2006-02" db="EMBL/GenBank/DDBJ databases">
        <authorList>
            <person name="Pinhassi J."/>
            <person name="Pedros-Alio C."/>
            <person name="Ferriera S."/>
            <person name="Johnson J."/>
            <person name="Kravitz S."/>
            <person name="Halpern A."/>
            <person name="Remington K."/>
            <person name="Beeson K."/>
            <person name="Tran B."/>
            <person name="Rogers Y.-H."/>
            <person name="Friedman R."/>
            <person name="Venter J.C."/>
        </authorList>
    </citation>
    <scope>NUCLEOTIDE SEQUENCE [LARGE SCALE GENOMIC DNA]</scope>
    <source>
        <strain evidence="6 7">MED92</strain>
    </source>
</reference>
<dbReference type="InterPro" id="IPR011623">
    <property type="entry name" value="7TMR_DISM_rcpt_extracell_dom1"/>
</dbReference>
<name>A0A7U8C597_NEPCE</name>
<dbReference type="Pfam" id="PF07696">
    <property type="entry name" value="7TMR-DISMED2"/>
    <property type="match status" value="1"/>
</dbReference>